<dbReference type="Proteomes" id="UP000199021">
    <property type="component" value="Unassembled WGS sequence"/>
</dbReference>
<evidence type="ECO:0000256" key="4">
    <source>
        <dbReference type="ARBA" id="ARBA00023136"/>
    </source>
</evidence>
<dbReference type="InParanoid" id="A0A1H9B8A2"/>
<comment type="subcellular location">
    <subcellularLocation>
        <location evidence="1">Membrane</location>
        <topology evidence="1">Single-pass membrane protein</topology>
    </subcellularLocation>
</comment>
<reference evidence="7" key="1">
    <citation type="submission" date="2016-10" db="EMBL/GenBank/DDBJ databases">
        <authorList>
            <person name="Varghese N."/>
            <person name="Submissions S."/>
        </authorList>
    </citation>
    <scope>NUCLEOTIDE SEQUENCE [LARGE SCALE GENOMIC DNA]</scope>
    <source>
        <strain evidence="7">DSM 24740</strain>
    </source>
</reference>
<dbReference type="EMBL" id="FOFB01000003">
    <property type="protein sequence ID" value="SEP84921.1"/>
    <property type="molecule type" value="Genomic_DNA"/>
</dbReference>
<evidence type="ECO:0000313" key="7">
    <source>
        <dbReference type="Proteomes" id="UP000199021"/>
    </source>
</evidence>
<dbReference type="PROSITE" id="PS52015">
    <property type="entry name" value="TONB_CTD"/>
    <property type="match status" value="1"/>
</dbReference>
<dbReference type="InterPro" id="IPR037682">
    <property type="entry name" value="TonB_C"/>
</dbReference>
<dbReference type="Gene3D" id="3.30.1150.10">
    <property type="match status" value="1"/>
</dbReference>
<keyword evidence="3" id="KW-1133">Transmembrane helix</keyword>
<keyword evidence="4" id="KW-0472">Membrane</keyword>
<evidence type="ECO:0000256" key="2">
    <source>
        <dbReference type="ARBA" id="ARBA00022692"/>
    </source>
</evidence>
<proteinExistence type="predicted"/>
<evidence type="ECO:0000256" key="3">
    <source>
        <dbReference type="ARBA" id="ARBA00022989"/>
    </source>
</evidence>
<evidence type="ECO:0000259" key="5">
    <source>
        <dbReference type="PROSITE" id="PS52015"/>
    </source>
</evidence>
<accession>A0A1H9B8A2</accession>
<keyword evidence="2" id="KW-0812">Transmembrane</keyword>
<name>A0A1H9B8A2_9BACT</name>
<keyword evidence="7" id="KW-1185">Reference proteome</keyword>
<dbReference type="STRING" id="478744.SAMN05444359_10314"/>
<dbReference type="GO" id="GO:0016020">
    <property type="term" value="C:membrane"/>
    <property type="evidence" value="ECO:0007669"/>
    <property type="project" value="UniProtKB-SubCell"/>
</dbReference>
<feature type="domain" description="TonB C-terminal" evidence="5">
    <location>
        <begin position="16"/>
        <end position="112"/>
    </location>
</feature>
<dbReference type="InterPro" id="IPR006260">
    <property type="entry name" value="TonB/TolA_C"/>
</dbReference>
<evidence type="ECO:0000313" key="6">
    <source>
        <dbReference type="EMBL" id="SEP84921.1"/>
    </source>
</evidence>
<dbReference type="GO" id="GO:0055085">
    <property type="term" value="P:transmembrane transport"/>
    <property type="evidence" value="ECO:0007669"/>
    <property type="project" value="InterPro"/>
</dbReference>
<evidence type="ECO:0000256" key="1">
    <source>
        <dbReference type="ARBA" id="ARBA00004167"/>
    </source>
</evidence>
<dbReference type="NCBIfam" id="TIGR01352">
    <property type="entry name" value="tonB_Cterm"/>
    <property type="match status" value="1"/>
</dbReference>
<organism evidence="6 7">
    <name type="scientific">Neolewinella agarilytica</name>
    <dbReference type="NCBI Taxonomy" id="478744"/>
    <lineage>
        <taxon>Bacteria</taxon>
        <taxon>Pseudomonadati</taxon>
        <taxon>Bacteroidota</taxon>
        <taxon>Saprospiria</taxon>
        <taxon>Saprospirales</taxon>
        <taxon>Lewinellaceae</taxon>
        <taxon>Neolewinella</taxon>
    </lineage>
</organism>
<gene>
    <name evidence="6" type="ORF">SAMN05444359_10314</name>
</gene>
<protein>
    <submittedName>
        <fullName evidence="6">TonB family C-terminal domain-containing protein</fullName>
    </submittedName>
</protein>
<sequence>MALCDYLKNPSERKECMTEHIIKIIYGNLKWPPLARESCVEGMAVISFAVTETGVLEDFKIVRDPGAGTGEEALRVVKLLAEETGPWHPGTAGPDRKPVRVQYNMPVKFKLR</sequence>
<dbReference type="SUPFAM" id="SSF74653">
    <property type="entry name" value="TolA/TonB C-terminal domain"/>
    <property type="match status" value="1"/>
</dbReference>
<dbReference type="Pfam" id="PF03544">
    <property type="entry name" value="TonB_C"/>
    <property type="match status" value="1"/>
</dbReference>
<dbReference type="AlphaFoldDB" id="A0A1H9B8A2"/>